<keyword evidence="3 6" id="KW-0732">Signal</keyword>
<dbReference type="Proteomes" id="UP000283616">
    <property type="component" value="Unassembled WGS sequence"/>
</dbReference>
<dbReference type="Proteomes" id="UP000436858">
    <property type="component" value="Unassembled WGS sequence"/>
</dbReference>
<feature type="chain" id="PRO_5014235758" evidence="6">
    <location>
        <begin position="25"/>
        <end position="630"/>
    </location>
</feature>
<evidence type="ECO:0000256" key="2">
    <source>
        <dbReference type="ARBA" id="ARBA00006275"/>
    </source>
</evidence>
<evidence type="ECO:0000313" key="12">
    <source>
        <dbReference type="EMBL" id="UYU72009.1"/>
    </source>
</evidence>
<dbReference type="Pfam" id="PF14322">
    <property type="entry name" value="SusD-like_3"/>
    <property type="match status" value="1"/>
</dbReference>
<comment type="similarity">
    <text evidence="2">Belongs to the SusD family.</text>
</comment>
<dbReference type="InterPro" id="IPR011990">
    <property type="entry name" value="TPR-like_helical_dom_sf"/>
</dbReference>
<feature type="domain" description="RagB/SusD" evidence="7">
    <location>
        <begin position="359"/>
        <end position="630"/>
    </location>
</feature>
<comment type="subcellular location">
    <subcellularLocation>
        <location evidence="1">Cell outer membrane</location>
    </subcellularLocation>
</comment>
<keyword evidence="5" id="KW-0998">Cell outer membrane</keyword>
<proteinExistence type="inferred from homology"/>
<name>A0A0P0F8N5_BACT4</name>
<evidence type="ECO:0000256" key="1">
    <source>
        <dbReference type="ARBA" id="ARBA00004442"/>
    </source>
</evidence>
<dbReference type="GO" id="GO:0009279">
    <property type="term" value="C:cell outer membrane"/>
    <property type="evidence" value="ECO:0007669"/>
    <property type="project" value="UniProtKB-SubCell"/>
</dbReference>
<dbReference type="PROSITE" id="PS51257">
    <property type="entry name" value="PROKAR_LIPOPROTEIN"/>
    <property type="match status" value="1"/>
</dbReference>
<dbReference type="EMBL" id="QROV01000005">
    <property type="protein sequence ID" value="RHL62469.1"/>
    <property type="molecule type" value="Genomic_DNA"/>
</dbReference>
<accession>A0A0P0F8N5</accession>
<dbReference type="RefSeq" id="WP_004318653.1">
    <property type="nucleotide sequence ID" value="NZ_CAXSMB010000032.1"/>
</dbReference>
<feature type="domain" description="SusD-like N-terminal" evidence="8">
    <location>
        <begin position="118"/>
        <end position="237"/>
    </location>
</feature>
<feature type="signal peptide" evidence="6">
    <location>
        <begin position="1"/>
        <end position="24"/>
    </location>
</feature>
<sequence>MKNIYTKLCLSAIGCLMMASCDFLDVVPQGTATVDDIYRTQYQAEGMVLSCYANIPNYFHPQQFPDFTGGNEIITSKGGTTRWFHFRSLVYGEESPTTTYYSLWSNTAKSYPQGAVKKAVWESIRNCYNVLNNLDRVSDITPENLSWWKGEALFLIGYYHQIMLEYYGPIVIIDKEIPMESSPAEMMTSRSPYDTCVDFIANKYSEAARLLPGVWDSSKRNRATSSAALAFKARLLLYAASPLVNGNSEFYSDFKNPDGTFLINQTYDREKWKRAMDAAKEAIDLCEENGYKLYGNSTNDLEQGKKNYHEAFVGDGISGSGFNWNEVLFGFAEQGTISYCIKNMAPRVEFTSYSTKGFRGSLFPTWDCVSRYYTKNGLPWADDPETKKLDPYSIAPGDSTVRFHRNRDPRFYASIGFDRGNYDVQGKTIVLKCRRGEMQQNNGNAKDEYQTDNGYYCQKWVSKYDTYNRTTDQITYNRWCFPYMRLAELYLSYAEADFEYSGTLSTASLSYLNKVRERCGLPTFADSWAKAGGIPSGEKLREILHDERSIELAMEGRRFHDMRRWKIAHTEMMRYQKSWTLSGKTADSFYKLTDMKETGVRNFTAPKNYWLAIPQDQIEVNPNLVQNPGY</sequence>
<dbReference type="InterPro" id="IPR033985">
    <property type="entry name" value="SusD-like_N"/>
</dbReference>
<dbReference type="GeneID" id="75113217"/>
<gene>
    <name evidence="11" type="ORF">DW011_06390</name>
    <name evidence="9" type="ORF">GAN75_23160</name>
    <name evidence="10" type="ORF">GAN91_15445</name>
    <name evidence="12" type="ORF">KQP59_02520</name>
</gene>
<evidence type="ECO:0000313" key="13">
    <source>
        <dbReference type="Proteomes" id="UP000283616"/>
    </source>
</evidence>
<keyword evidence="4" id="KW-0472">Membrane</keyword>
<reference evidence="14 15" key="2">
    <citation type="journal article" date="2019" name="Nat. Med.">
        <title>A library of human gut bacterial isolates paired with longitudinal multiomics data enables mechanistic microbiome research.</title>
        <authorList>
            <person name="Poyet M."/>
            <person name="Groussin M."/>
            <person name="Gibbons S.M."/>
            <person name="Avila-Pacheco J."/>
            <person name="Jiang X."/>
            <person name="Kearney S.M."/>
            <person name="Perrotta A.R."/>
            <person name="Berdy B."/>
            <person name="Zhao S."/>
            <person name="Lieberman T.D."/>
            <person name="Swanson P.K."/>
            <person name="Smith M."/>
            <person name="Roesemann S."/>
            <person name="Alexander J.E."/>
            <person name="Rich S.A."/>
            <person name="Livny J."/>
            <person name="Vlamakis H."/>
            <person name="Clish C."/>
            <person name="Bullock K."/>
            <person name="Deik A."/>
            <person name="Scott J."/>
            <person name="Pierce K.A."/>
            <person name="Xavier R.J."/>
            <person name="Alm E.J."/>
        </authorList>
    </citation>
    <scope>NUCLEOTIDE SEQUENCE [LARGE SCALE GENOMIC DNA]</scope>
    <source>
        <strain evidence="9 14">BIOML-A160</strain>
        <strain evidence="10 15">BIOML-A162</strain>
    </source>
</reference>
<evidence type="ECO:0000313" key="11">
    <source>
        <dbReference type="EMBL" id="RHL62469.1"/>
    </source>
</evidence>
<dbReference type="EMBL" id="CP083681">
    <property type="protein sequence ID" value="UYU72009.1"/>
    <property type="molecule type" value="Genomic_DNA"/>
</dbReference>
<reference evidence="11 13" key="1">
    <citation type="submission" date="2018-08" db="EMBL/GenBank/DDBJ databases">
        <title>A genome reference for cultivated species of the human gut microbiota.</title>
        <authorList>
            <person name="Zou Y."/>
            <person name="Xue W."/>
            <person name="Luo G."/>
        </authorList>
    </citation>
    <scope>NUCLEOTIDE SEQUENCE [LARGE SCALE GENOMIC DNA]</scope>
    <source>
        <strain evidence="11 13">AF37-12</strain>
    </source>
</reference>
<dbReference type="EMBL" id="WCRY01000014">
    <property type="protein sequence ID" value="KAB4480440.1"/>
    <property type="molecule type" value="Genomic_DNA"/>
</dbReference>
<evidence type="ECO:0000259" key="7">
    <source>
        <dbReference type="Pfam" id="PF07980"/>
    </source>
</evidence>
<organism evidence="10 15">
    <name type="scientific">Bacteroides thetaiotaomicron</name>
    <dbReference type="NCBI Taxonomy" id="818"/>
    <lineage>
        <taxon>Bacteria</taxon>
        <taxon>Pseudomonadati</taxon>
        <taxon>Bacteroidota</taxon>
        <taxon>Bacteroidia</taxon>
        <taxon>Bacteroidales</taxon>
        <taxon>Bacteroidaceae</taxon>
        <taxon>Bacteroides</taxon>
    </lineage>
</organism>
<dbReference type="AlphaFoldDB" id="A0A0P0F8N5"/>
<dbReference type="Proteomes" id="UP000436825">
    <property type="component" value="Unassembled WGS sequence"/>
</dbReference>
<dbReference type="SUPFAM" id="SSF48452">
    <property type="entry name" value="TPR-like"/>
    <property type="match status" value="1"/>
</dbReference>
<dbReference type="Gene3D" id="1.25.40.390">
    <property type="match status" value="1"/>
</dbReference>
<evidence type="ECO:0000256" key="4">
    <source>
        <dbReference type="ARBA" id="ARBA00023136"/>
    </source>
</evidence>
<evidence type="ECO:0000256" key="3">
    <source>
        <dbReference type="ARBA" id="ARBA00022729"/>
    </source>
</evidence>
<dbReference type="Proteomes" id="UP001156216">
    <property type="component" value="Chromosome"/>
</dbReference>
<reference evidence="12" key="3">
    <citation type="submission" date="2021-06" db="EMBL/GenBank/DDBJ databases">
        <title>Interrogation of the integrated mobile genetic elements in gut-associated Bacteroides with a consensus prediction approach.</title>
        <authorList>
            <person name="Campbell D.E."/>
            <person name="Leigh J.R."/>
            <person name="Kim T."/>
            <person name="England W."/>
            <person name="Whitaker R.J."/>
            <person name="Degnan P.H."/>
        </authorList>
    </citation>
    <scope>NUCLEOTIDE SEQUENCE</scope>
    <source>
        <strain evidence="12">VPI-BTDOT2</strain>
    </source>
</reference>
<evidence type="ECO:0000256" key="6">
    <source>
        <dbReference type="SAM" id="SignalP"/>
    </source>
</evidence>
<dbReference type="KEGG" id="btho:Btheta7330_01623"/>
<evidence type="ECO:0000313" key="15">
    <source>
        <dbReference type="Proteomes" id="UP000436858"/>
    </source>
</evidence>
<dbReference type="InterPro" id="IPR012944">
    <property type="entry name" value="SusD_RagB_dom"/>
</dbReference>
<evidence type="ECO:0000313" key="10">
    <source>
        <dbReference type="EMBL" id="KAB4480440.1"/>
    </source>
</evidence>
<evidence type="ECO:0000313" key="14">
    <source>
        <dbReference type="Proteomes" id="UP000436825"/>
    </source>
</evidence>
<evidence type="ECO:0000256" key="5">
    <source>
        <dbReference type="ARBA" id="ARBA00023237"/>
    </source>
</evidence>
<evidence type="ECO:0000313" key="9">
    <source>
        <dbReference type="EMBL" id="KAB4451328.1"/>
    </source>
</evidence>
<dbReference type="Pfam" id="PF07980">
    <property type="entry name" value="SusD_RagB"/>
    <property type="match status" value="1"/>
</dbReference>
<protein>
    <submittedName>
        <fullName evidence="10">RagB/SusD family nutrient uptake outer membrane protein</fullName>
    </submittedName>
</protein>
<evidence type="ECO:0000259" key="8">
    <source>
        <dbReference type="Pfam" id="PF14322"/>
    </source>
</evidence>
<dbReference type="EMBL" id="WCRW01000022">
    <property type="protein sequence ID" value="KAB4451328.1"/>
    <property type="molecule type" value="Genomic_DNA"/>
</dbReference>